<feature type="compositionally biased region" description="Basic and acidic residues" evidence="1">
    <location>
        <begin position="17"/>
        <end position="31"/>
    </location>
</feature>
<dbReference type="EMBL" id="AP020785">
    <property type="protein sequence ID" value="BBN68493.1"/>
    <property type="molecule type" value="Genomic_DNA"/>
</dbReference>
<name>A0A5H2XJZ3_PRUDU</name>
<dbReference type="AlphaFoldDB" id="A0A5H2XJZ3"/>
<accession>A0A5H2XJZ3</accession>
<organism evidence="2">
    <name type="scientific">Prunus dulcis</name>
    <name type="common">Almond</name>
    <name type="synonym">Amygdalus dulcis</name>
    <dbReference type="NCBI Taxonomy" id="3755"/>
    <lineage>
        <taxon>Eukaryota</taxon>
        <taxon>Viridiplantae</taxon>
        <taxon>Streptophyta</taxon>
        <taxon>Embryophyta</taxon>
        <taxon>Tracheophyta</taxon>
        <taxon>Spermatophyta</taxon>
        <taxon>Magnoliopsida</taxon>
        <taxon>eudicotyledons</taxon>
        <taxon>Gunneridae</taxon>
        <taxon>Pentapetalae</taxon>
        <taxon>rosids</taxon>
        <taxon>fabids</taxon>
        <taxon>Rosales</taxon>
        <taxon>Rosaceae</taxon>
        <taxon>Amygdaloideae</taxon>
        <taxon>Amygdaleae</taxon>
        <taxon>Prunus</taxon>
    </lineage>
</organism>
<feature type="region of interest" description="Disordered" evidence="1">
    <location>
        <begin position="1"/>
        <end position="61"/>
    </location>
</feature>
<proteinExistence type="predicted"/>
<reference evidence="2" key="1">
    <citation type="journal article" date="2019" name="Science">
        <title>Mutation of a bHLH transcription factor allowed almond domestication.</title>
        <authorList>
            <person name="Sanchez-Perez R."/>
            <person name="Pavan S."/>
            <person name="Mazzeo R."/>
            <person name="Moldovan C."/>
            <person name="Aiese Cigliano R."/>
            <person name="Del Cueto J."/>
            <person name="Ricciardi F."/>
            <person name="Lotti C."/>
            <person name="Ricciardi L."/>
            <person name="Dicenta F."/>
            <person name="Lopez-Marques R.L."/>
            <person name="Lindberg Moller B."/>
        </authorList>
    </citation>
    <scope>NUCLEOTIDE SEQUENCE</scope>
</reference>
<protein>
    <submittedName>
        <fullName evidence="2">Uncharacterized protein</fullName>
    </submittedName>
</protein>
<gene>
    <name evidence="2" type="ORF">Prudu_448S000300</name>
</gene>
<evidence type="ECO:0000313" key="2">
    <source>
        <dbReference type="EMBL" id="BBN68493.1"/>
    </source>
</evidence>
<feature type="compositionally biased region" description="Polar residues" evidence="1">
    <location>
        <begin position="42"/>
        <end position="51"/>
    </location>
</feature>
<sequence>MNMETESDNQKTRNKNRGTEELSKLQKEEQRVLTSDPDPTLSDPSAPSHSLSAFAPYWREGVEDTILATRHTSRRT</sequence>
<evidence type="ECO:0000256" key="1">
    <source>
        <dbReference type="SAM" id="MobiDB-lite"/>
    </source>
</evidence>